<evidence type="ECO:0000313" key="2">
    <source>
        <dbReference type="EMBL" id="ADE30330.1"/>
    </source>
</evidence>
<dbReference type="AlphaFoldDB" id="D5AY41"/>
<evidence type="ECO:0000256" key="1">
    <source>
        <dbReference type="SAM" id="Phobius"/>
    </source>
</evidence>
<dbReference type="HOGENOM" id="CLU_3188428_0_0_5"/>
<name>D5AY41_RICPP</name>
<reference evidence="2 3" key="1">
    <citation type="journal article" date="2010" name="Genome Res.">
        <title>Genomic, proteomic, and transcriptomic analysis of virulent and avirulent Rickettsia prowazekii reveals its adaptive mutation capabilities.</title>
        <authorList>
            <person name="Bechah Y."/>
            <person name="El Karkouri K."/>
            <person name="Mediannikov O."/>
            <person name="Leroy Q."/>
            <person name="Pelletier N."/>
            <person name="Robert C."/>
            <person name="Medigue C."/>
            <person name="Mege J.L."/>
            <person name="Raoult D."/>
        </authorList>
    </citation>
    <scope>NUCLEOTIDE SEQUENCE [LARGE SCALE GENOMIC DNA]</scope>
    <source>
        <strain evidence="2 3">Rp22</strain>
    </source>
</reference>
<protein>
    <submittedName>
        <fullName evidence="2">Uncharacterized protein</fullName>
    </submittedName>
</protein>
<evidence type="ECO:0000313" key="3">
    <source>
        <dbReference type="Proteomes" id="UP000006931"/>
    </source>
</evidence>
<proteinExistence type="predicted"/>
<dbReference type="KEGG" id="rpq:rpr22_0823"/>
<keyword evidence="1" id="KW-0812">Transmembrane</keyword>
<feature type="transmembrane region" description="Helical" evidence="1">
    <location>
        <begin position="12"/>
        <end position="36"/>
    </location>
</feature>
<keyword evidence="1" id="KW-0472">Membrane</keyword>
<organism evidence="2 3">
    <name type="scientific">Rickettsia prowazekii (strain Rp22)</name>
    <dbReference type="NCBI Taxonomy" id="449216"/>
    <lineage>
        <taxon>Bacteria</taxon>
        <taxon>Pseudomonadati</taxon>
        <taxon>Pseudomonadota</taxon>
        <taxon>Alphaproteobacteria</taxon>
        <taxon>Rickettsiales</taxon>
        <taxon>Rickettsiaceae</taxon>
        <taxon>Rickettsieae</taxon>
        <taxon>Rickettsia</taxon>
        <taxon>typhus group</taxon>
    </lineage>
</organism>
<dbReference type="Proteomes" id="UP000006931">
    <property type="component" value="Chromosome"/>
</dbReference>
<accession>D5AY41</accession>
<gene>
    <name evidence="2" type="ORF">rpr22_0823</name>
</gene>
<sequence length="46" mass="5377">MFLISHAIYYQLGFGIIISYKLSIIIKIFFVLSVLFHRLIFATVIL</sequence>
<dbReference type="EMBL" id="CP001584">
    <property type="protein sequence ID" value="ADE30330.1"/>
    <property type="molecule type" value="Genomic_DNA"/>
</dbReference>
<keyword evidence="1" id="KW-1133">Transmembrane helix</keyword>